<proteinExistence type="predicted"/>
<feature type="region of interest" description="Disordered" evidence="1">
    <location>
        <begin position="154"/>
        <end position="243"/>
    </location>
</feature>
<dbReference type="EMBL" id="RSCD01000018">
    <property type="protein sequence ID" value="RSH86984.1"/>
    <property type="molecule type" value="Genomic_DNA"/>
</dbReference>
<dbReference type="OrthoDB" id="2575053at2759"/>
<gene>
    <name evidence="3" type="ORF">EHS25_003472</name>
</gene>
<feature type="region of interest" description="Disordered" evidence="1">
    <location>
        <begin position="285"/>
        <end position="305"/>
    </location>
</feature>
<keyword evidence="2" id="KW-0812">Transmembrane</keyword>
<feature type="region of interest" description="Disordered" evidence="1">
    <location>
        <begin position="71"/>
        <end position="121"/>
    </location>
</feature>
<feature type="transmembrane region" description="Helical" evidence="2">
    <location>
        <begin position="42"/>
        <end position="66"/>
    </location>
</feature>
<name>A0A427Y7E5_9TREE</name>
<feature type="compositionally biased region" description="Polar residues" evidence="1">
    <location>
        <begin position="85"/>
        <end position="105"/>
    </location>
</feature>
<dbReference type="STRING" id="1890683.A0A427Y7E5"/>
<evidence type="ECO:0000313" key="4">
    <source>
        <dbReference type="Proteomes" id="UP000279259"/>
    </source>
</evidence>
<feature type="compositionally biased region" description="Basic residues" evidence="1">
    <location>
        <begin position="71"/>
        <end position="83"/>
    </location>
</feature>
<sequence length="334" mass="35096">MIAPTPVRRDPAPANIVTETVVASASASSSTTTTSSSGGFPVAVAIPALVGGMVIAVLGAGLWWWISKRRRREKRRRQQRKRANSAATRPSMSNNRTRTGGSTPKSPIEEKGPIPVMPVLPKDAYAQGGQQHAMGYNQYQEAHAYPVQPAIEHVEGSSVPSEEPEHVAQNAEAAPPPKPSRSTARVAAAENAAARDAADPMTRWRPNKPSPLALKAQQQKLAGDGQETLAPEGYHAPVSSGNARAASGEWGVALGSPNNDGSFPPEVHYSLSASATQSGYAQDPYLSAGHNAGRAPSGQYSNDPYAAYHDAPADIDYHAVAQEMGKRGGGGSWV</sequence>
<protein>
    <submittedName>
        <fullName evidence="3">Uncharacterized protein</fullName>
    </submittedName>
</protein>
<feature type="compositionally biased region" description="Low complexity" evidence="1">
    <location>
        <begin position="184"/>
        <end position="195"/>
    </location>
</feature>
<reference evidence="3 4" key="1">
    <citation type="submission" date="2018-11" db="EMBL/GenBank/DDBJ databases">
        <title>Genome sequence of Saitozyma podzolica DSM 27192.</title>
        <authorList>
            <person name="Aliyu H."/>
            <person name="Gorte O."/>
            <person name="Ochsenreither K."/>
        </authorList>
    </citation>
    <scope>NUCLEOTIDE SEQUENCE [LARGE SCALE GENOMIC DNA]</scope>
    <source>
        <strain evidence="3 4">DSM 27192</strain>
    </source>
</reference>
<evidence type="ECO:0000256" key="2">
    <source>
        <dbReference type="SAM" id="Phobius"/>
    </source>
</evidence>
<dbReference type="AlphaFoldDB" id="A0A427Y7E5"/>
<accession>A0A427Y7E5</accession>
<keyword evidence="2" id="KW-1133">Transmembrane helix</keyword>
<dbReference type="Proteomes" id="UP000279259">
    <property type="component" value="Unassembled WGS sequence"/>
</dbReference>
<keyword evidence="4" id="KW-1185">Reference proteome</keyword>
<evidence type="ECO:0000256" key="1">
    <source>
        <dbReference type="SAM" id="MobiDB-lite"/>
    </source>
</evidence>
<comment type="caution">
    <text evidence="3">The sequence shown here is derived from an EMBL/GenBank/DDBJ whole genome shotgun (WGS) entry which is preliminary data.</text>
</comment>
<evidence type="ECO:0000313" key="3">
    <source>
        <dbReference type="EMBL" id="RSH86984.1"/>
    </source>
</evidence>
<keyword evidence="2" id="KW-0472">Membrane</keyword>
<organism evidence="3 4">
    <name type="scientific">Saitozyma podzolica</name>
    <dbReference type="NCBI Taxonomy" id="1890683"/>
    <lineage>
        <taxon>Eukaryota</taxon>
        <taxon>Fungi</taxon>
        <taxon>Dikarya</taxon>
        <taxon>Basidiomycota</taxon>
        <taxon>Agaricomycotina</taxon>
        <taxon>Tremellomycetes</taxon>
        <taxon>Tremellales</taxon>
        <taxon>Trimorphomycetaceae</taxon>
        <taxon>Saitozyma</taxon>
    </lineage>
</organism>